<dbReference type="PANTHER" id="PTHR45586">
    <property type="entry name" value="TPR REPEAT-CONTAINING PROTEIN PA4667"/>
    <property type="match status" value="1"/>
</dbReference>
<proteinExistence type="predicted"/>
<reference evidence="4 5" key="1">
    <citation type="submission" date="2021-05" db="EMBL/GenBank/DDBJ databases">
        <title>Croceibacterium sp. LX-88 genome sequence.</title>
        <authorList>
            <person name="Luo X."/>
        </authorList>
    </citation>
    <scope>NUCLEOTIDE SEQUENCE [LARGE SCALE GENOMIC DNA]</scope>
    <source>
        <strain evidence="4 5">LX-88</strain>
    </source>
</reference>
<dbReference type="Proteomes" id="UP000811255">
    <property type="component" value="Unassembled WGS sequence"/>
</dbReference>
<feature type="signal peptide" evidence="3">
    <location>
        <begin position="1"/>
        <end position="25"/>
    </location>
</feature>
<dbReference type="EMBL" id="JAHFVK010000001">
    <property type="protein sequence ID" value="MBT2133603.1"/>
    <property type="molecule type" value="Genomic_DNA"/>
</dbReference>
<evidence type="ECO:0000313" key="5">
    <source>
        <dbReference type="Proteomes" id="UP000811255"/>
    </source>
</evidence>
<dbReference type="Gene3D" id="1.25.40.10">
    <property type="entry name" value="Tetratricopeptide repeat domain"/>
    <property type="match status" value="3"/>
</dbReference>
<keyword evidence="2" id="KW-0802">TPR repeat</keyword>
<protein>
    <submittedName>
        <fullName evidence="4">Tetratricopeptide repeat protein</fullName>
    </submittedName>
</protein>
<name>A0ABS5W2V1_9SPHN</name>
<keyword evidence="1" id="KW-0677">Repeat</keyword>
<dbReference type="SUPFAM" id="SSF48452">
    <property type="entry name" value="TPR-like"/>
    <property type="match status" value="2"/>
</dbReference>
<keyword evidence="5" id="KW-1185">Reference proteome</keyword>
<dbReference type="Pfam" id="PF13432">
    <property type="entry name" value="TPR_16"/>
    <property type="match status" value="3"/>
</dbReference>
<evidence type="ECO:0000256" key="1">
    <source>
        <dbReference type="ARBA" id="ARBA00022737"/>
    </source>
</evidence>
<accession>A0ABS5W2V1</accession>
<organism evidence="4 5">
    <name type="scientific">Croceibacterium selenioxidans</name>
    <dbReference type="NCBI Taxonomy" id="2838833"/>
    <lineage>
        <taxon>Bacteria</taxon>
        <taxon>Pseudomonadati</taxon>
        <taxon>Pseudomonadota</taxon>
        <taxon>Alphaproteobacteria</taxon>
        <taxon>Sphingomonadales</taxon>
        <taxon>Erythrobacteraceae</taxon>
        <taxon>Croceibacterium</taxon>
    </lineage>
</organism>
<dbReference type="InterPro" id="IPR011990">
    <property type="entry name" value="TPR-like_helical_dom_sf"/>
</dbReference>
<gene>
    <name evidence="4" type="ORF">KK137_04580</name>
</gene>
<sequence length="590" mass="62246">MACRPDLRVCLVAAAVLAASPAALAAPGRDLVSEAEAALDHGDGAAAELAANRAFEAGIPSARVAAIAGEAELLQGNLSAARKWLEPEDFSPATQERGLRALARLEIEEGDFNAASRAYDRALADGQGSAALWVDVGRFRYRTGQHHLALEAARTALEADGQYPRALEFRGQLVRDSVGPVAALPWFEKGLEQAPDDLSLLGEYAATLAEAGRNADMLRVARRMVDIDPRHPRAYLLQAVLAARAGHAGLARRLIDRTNGAYANTPAAQLLSAIIELRNGSAKLAAEQLETLTRAQPDNGNAAMLLGRALLASGDAEGVVARLGPAAERADASPYLLALVGRAYEQMGLRSGAARYLDRAAGPRPALMAVLPVTTGSPTGPEAQSAVRLLRQMLTQGRRAEAIATANRVRQEYAGSADVEVLGGDVALLAGTPGAALAVYSRAAEVRRDFSLVERMVAAQRMLGREQDAKRLLGEYLIHNPRSVPAATLLGRIEAQEGNLPVAVALLSFSNNFSGRQDPLLLADLAEVGARRGDVVLETAQRAYTLQRNNPRITAVLANLFDGDGASQAEANALLAKVQRSAGAAQLAQR</sequence>
<evidence type="ECO:0000256" key="2">
    <source>
        <dbReference type="ARBA" id="ARBA00022803"/>
    </source>
</evidence>
<evidence type="ECO:0000313" key="4">
    <source>
        <dbReference type="EMBL" id="MBT2133603.1"/>
    </source>
</evidence>
<keyword evidence="3" id="KW-0732">Signal</keyword>
<dbReference type="InterPro" id="IPR051012">
    <property type="entry name" value="CellSynth/LPSAsmb/PSIAsmb"/>
</dbReference>
<evidence type="ECO:0000256" key="3">
    <source>
        <dbReference type="SAM" id="SignalP"/>
    </source>
</evidence>
<dbReference type="PANTHER" id="PTHR45586:SF1">
    <property type="entry name" value="LIPOPOLYSACCHARIDE ASSEMBLY PROTEIN B"/>
    <property type="match status" value="1"/>
</dbReference>
<feature type="chain" id="PRO_5045089341" evidence="3">
    <location>
        <begin position="26"/>
        <end position="590"/>
    </location>
</feature>
<comment type="caution">
    <text evidence="4">The sequence shown here is derived from an EMBL/GenBank/DDBJ whole genome shotgun (WGS) entry which is preliminary data.</text>
</comment>
<dbReference type="RefSeq" id="WP_214534889.1">
    <property type="nucleotide sequence ID" value="NZ_JAHFVK010000001.1"/>
</dbReference>